<gene>
    <name evidence="1" type="ORF">OJF2_26320</name>
</gene>
<evidence type="ECO:0000313" key="2">
    <source>
        <dbReference type="Proteomes" id="UP000324233"/>
    </source>
</evidence>
<keyword evidence="2" id="KW-1185">Reference proteome</keyword>
<dbReference type="OrthoDB" id="270268at2"/>
<protein>
    <recommendedName>
        <fullName evidence="3">Lipopolysaccharide-assembly</fullName>
    </recommendedName>
</protein>
<evidence type="ECO:0008006" key="3">
    <source>
        <dbReference type="Google" id="ProtNLM"/>
    </source>
</evidence>
<dbReference type="EMBL" id="CP042997">
    <property type="protein sequence ID" value="QEH34098.1"/>
    <property type="molecule type" value="Genomic_DNA"/>
</dbReference>
<proteinExistence type="predicted"/>
<dbReference type="PROSITE" id="PS51257">
    <property type="entry name" value="PROKAR_LIPOPROTEIN"/>
    <property type="match status" value="1"/>
</dbReference>
<organism evidence="1 2">
    <name type="scientific">Aquisphaera giovannonii</name>
    <dbReference type="NCBI Taxonomy" id="406548"/>
    <lineage>
        <taxon>Bacteria</taxon>
        <taxon>Pseudomonadati</taxon>
        <taxon>Planctomycetota</taxon>
        <taxon>Planctomycetia</taxon>
        <taxon>Isosphaerales</taxon>
        <taxon>Isosphaeraceae</taxon>
        <taxon>Aquisphaera</taxon>
    </lineage>
</organism>
<dbReference type="RefSeq" id="WP_148594068.1">
    <property type="nucleotide sequence ID" value="NZ_CP042997.1"/>
</dbReference>
<evidence type="ECO:0000313" key="1">
    <source>
        <dbReference type="EMBL" id="QEH34098.1"/>
    </source>
</evidence>
<dbReference type="AlphaFoldDB" id="A0A5B9W0K9"/>
<sequence length="177" mass="19573">MRLGLIALALLPAATLGCGYSIRAPFDKSVKTVFVPVLKTRTFRRDLNLNLTEMIQKEIMHRTPYKVVGNPEGADTILEGTINYENKNIIVENPFNLPRQLNTTVTVAVKWTHNPPTEAEKSAGPTIVSETVNFVPEAGETSLTAFYAVNQRLATQVVDMMEQPWFNEADVKGSNGP</sequence>
<accession>A0A5B9W0K9</accession>
<dbReference type="Proteomes" id="UP000324233">
    <property type="component" value="Chromosome"/>
</dbReference>
<name>A0A5B9W0K9_9BACT</name>
<reference evidence="1 2" key="1">
    <citation type="submission" date="2019-08" db="EMBL/GenBank/DDBJ databases">
        <title>Deep-cultivation of Planctomycetes and their phenomic and genomic characterization uncovers novel biology.</title>
        <authorList>
            <person name="Wiegand S."/>
            <person name="Jogler M."/>
            <person name="Boedeker C."/>
            <person name="Pinto D."/>
            <person name="Vollmers J."/>
            <person name="Rivas-Marin E."/>
            <person name="Kohn T."/>
            <person name="Peeters S.H."/>
            <person name="Heuer A."/>
            <person name="Rast P."/>
            <person name="Oberbeckmann S."/>
            <person name="Bunk B."/>
            <person name="Jeske O."/>
            <person name="Meyerdierks A."/>
            <person name="Storesund J.E."/>
            <person name="Kallscheuer N."/>
            <person name="Luecker S."/>
            <person name="Lage O.M."/>
            <person name="Pohl T."/>
            <person name="Merkel B.J."/>
            <person name="Hornburger P."/>
            <person name="Mueller R.-W."/>
            <person name="Bruemmer F."/>
            <person name="Labrenz M."/>
            <person name="Spormann A.M."/>
            <person name="Op den Camp H."/>
            <person name="Overmann J."/>
            <person name="Amann R."/>
            <person name="Jetten M.S.M."/>
            <person name="Mascher T."/>
            <person name="Medema M.H."/>
            <person name="Devos D.P."/>
            <person name="Kaster A.-K."/>
            <person name="Ovreas L."/>
            <person name="Rohde M."/>
            <person name="Galperin M.Y."/>
            <person name="Jogler C."/>
        </authorList>
    </citation>
    <scope>NUCLEOTIDE SEQUENCE [LARGE SCALE GENOMIC DNA]</scope>
    <source>
        <strain evidence="1 2">OJF2</strain>
    </source>
</reference>
<dbReference type="KEGG" id="agv:OJF2_26320"/>